<dbReference type="EMBL" id="CP001720">
    <property type="protein sequence ID" value="ACV64500.1"/>
    <property type="molecule type" value="Genomic_DNA"/>
</dbReference>
<organism evidence="1 2">
    <name type="scientific">Desulfofarcimen acetoxidans (strain ATCC 49208 / DSM 771 / KCTC 5769 / VKM B-1644 / 5575)</name>
    <name type="common">Desulfotomaculum acetoxidans</name>
    <dbReference type="NCBI Taxonomy" id="485916"/>
    <lineage>
        <taxon>Bacteria</taxon>
        <taxon>Bacillati</taxon>
        <taxon>Bacillota</taxon>
        <taxon>Clostridia</taxon>
        <taxon>Eubacteriales</taxon>
        <taxon>Peptococcaceae</taxon>
        <taxon>Desulfofarcimen</taxon>
    </lineage>
</organism>
<reference evidence="1 2" key="1">
    <citation type="journal article" date="2009" name="Stand. Genomic Sci.">
        <title>Complete genome sequence of Desulfotomaculum acetoxidans type strain (5575).</title>
        <authorList>
            <person name="Spring S."/>
            <person name="Lapidus A."/>
            <person name="Schroder M."/>
            <person name="Gleim D."/>
            <person name="Sims D."/>
            <person name="Meincke L."/>
            <person name="Glavina Del Rio T."/>
            <person name="Tice H."/>
            <person name="Copeland A."/>
            <person name="Cheng J.F."/>
            <person name="Lucas S."/>
            <person name="Chen F."/>
            <person name="Nolan M."/>
            <person name="Bruce D."/>
            <person name="Goodwin L."/>
            <person name="Pitluck S."/>
            <person name="Ivanova N."/>
            <person name="Mavromatis K."/>
            <person name="Mikhailova N."/>
            <person name="Pati A."/>
            <person name="Chen A."/>
            <person name="Palaniappan K."/>
            <person name="Land M."/>
            <person name="Hauser L."/>
            <person name="Chang Y.J."/>
            <person name="Jeffries C.D."/>
            <person name="Chain P."/>
            <person name="Saunders E."/>
            <person name="Brettin T."/>
            <person name="Detter J.C."/>
            <person name="Goker M."/>
            <person name="Bristow J."/>
            <person name="Eisen J.A."/>
            <person name="Markowitz V."/>
            <person name="Hugenholtz P."/>
            <person name="Kyrpides N.C."/>
            <person name="Klenk H.P."/>
            <person name="Han C."/>
        </authorList>
    </citation>
    <scope>NUCLEOTIDE SEQUENCE [LARGE SCALE GENOMIC DNA]</scope>
    <source>
        <strain evidence="2">ATCC 49208 / DSM 771 / VKM B-1644</strain>
    </source>
</reference>
<proteinExistence type="predicted"/>
<dbReference type="Proteomes" id="UP000002217">
    <property type="component" value="Chromosome"/>
</dbReference>
<dbReference type="RefSeq" id="WP_015759184.1">
    <property type="nucleotide sequence ID" value="NC_013216.1"/>
</dbReference>
<name>C8VXA4_DESAS</name>
<accession>C8VXA4</accession>
<gene>
    <name evidence="1" type="ordered locus">Dtox_3793</name>
</gene>
<sequence>MNQKQAAVYAYIQKQYEVQVRLYNNILENRAKQGSDSLYYEGFMDGHFNGCILQLEMLADNNKLGIMAEELKSLYSSFK</sequence>
<keyword evidence="2" id="KW-1185">Reference proteome</keyword>
<dbReference type="OrthoDB" id="9884393at2"/>
<evidence type="ECO:0000313" key="2">
    <source>
        <dbReference type="Proteomes" id="UP000002217"/>
    </source>
</evidence>
<dbReference type="KEGG" id="dae:Dtox_3793"/>
<evidence type="ECO:0000313" key="1">
    <source>
        <dbReference type="EMBL" id="ACV64500.1"/>
    </source>
</evidence>
<protein>
    <submittedName>
        <fullName evidence="1">Uncharacterized protein</fullName>
    </submittedName>
</protein>
<dbReference type="AlphaFoldDB" id="C8VXA4"/>
<dbReference type="HOGENOM" id="CLU_2600313_0_0_9"/>